<evidence type="ECO:0000256" key="3">
    <source>
        <dbReference type="ARBA" id="ARBA00007196"/>
    </source>
</evidence>
<dbReference type="InterPro" id="IPR003591">
    <property type="entry name" value="Leu-rich_rpt_typical-subtyp"/>
</dbReference>
<evidence type="ECO:0000256" key="4">
    <source>
        <dbReference type="ARBA" id="ARBA00022525"/>
    </source>
</evidence>
<reference evidence="12" key="2">
    <citation type="submission" date="2020-08" db="EMBL/GenBank/DDBJ databases">
        <authorList>
            <person name="Shumante A."/>
            <person name="Zimin A.V."/>
            <person name="Puiu D."/>
            <person name="Salzberg S.L."/>
        </authorList>
    </citation>
    <scope>NUCLEOTIDE SEQUENCE</scope>
    <source>
        <strain evidence="12">WC2-LM</strain>
        <tissue evidence="12">Liver</tissue>
    </source>
</reference>
<dbReference type="PANTHER" id="PTHR15443:SF4">
    <property type="entry name" value="ZONA PELLUCIDA-BINDING PROTEIN 2"/>
    <property type="match status" value="1"/>
</dbReference>
<keyword evidence="8" id="KW-0968">Cytoplasmic vesicle</keyword>
<evidence type="ECO:0000259" key="10">
    <source>
        <dbReference type="Pfam" id="PF07354"/>
    </source>
</evidence>
<comment type="subcellular location">
    <subcellularLocation>
        <location evidence="1">Cytoplasmic vesicle</location>
        <location evidence="1">Secretory vesicle</location>
        <location evidence="1">Acrosome</location>
    </subcellularLocation>
    <subcellularLocation>
        <location evidence="2">Secreted</location>
    </subcellularLocation>
</comment>
<dbReference type="InterPro" id="IPR001611">
    <property type="entry name" value="Leu-rich_rpt"/>
</dbReference>
<feature type="transmembrane region" description="Helical" evidence="9">
    <location>
        <begin position="487"/>
        <end position="509"/>
    </location>
</feature>
<evidence type="ECO:0000256" key="8">
    <source>
        <dbReference type="ARBA" id="ARBA00023329"/>
    </source>
</evidence>
<evidence type="ECO:0000259" key="11">
    <source>
        <dbReference type="Pfam" id="PF20626"/>
    </source>
</evidence>
<gene>
    <name evidence="12" type="ORF">GHT09_020218</name>
    <name evidence="13" type="ORF">MONAX_5E013037</name>
</gene>
<evidence type="ECO:0000256" key="1">
    <source>
        <dbReference type="ARBA" id="ARBA00004218"/>
    </source>
</evidence>
<evidence type="ECO:0000256" key="5">
    <source>
        <dbReference type="ARBA" id="ARBA00022614"/>
    </source>
</evidence>
<comment type="similarity">
    <text evidence="3">Belongs to the zona pellucida-binding protein Sp38 family.</text>
</comment>
<keyword evidence="7" id="KW-0325">Glycoprotein</keyword>
<dbReference type="GO" id="GO:0007339">
    <property type="term" value="P:binding of sperm to zona pellucida"/>
    <property type="evidence" value="ECO:0007669"/>
    <property type="project" value="InterPro"/>
</dbReference>
<evidence type="ECO:0000256" key="9">
    <source>
        <dbReference type="SAM" id="Phobius"/>
    </source>
</evidence>
<dbReference type="GO" id="GO:0001675">
    <property type="term" value="P:acrosome assembly"/>
    <property type="evidence" value="ECO:0007669"/>
    <property type="project" value="TreeGrafter"/>
</dbReference>
<dbReference type="GO" id="GO:0001669">
    <property type="term" value="C:acrosomal vesicle"/>
    <property type="evidence" value="ECO:0007669"/>
    <property type="project" value="UniProtKB-SubCell"/>
</dbReference>
<dbReference type="GO" id="GO:0002199">
    <property type="term" value="C:zona pellucida receptor complex"/>
    <property type="evidence" value="ECO:0007669"/>
    <property type="project" value="TreeGrafter"/>
</dbReference>
<dbReference type="EMBL" id="CABDUW010000049">
    <property type="protein sequence ID" value="VTJ55273.1"/>
    <property type="molecule type" value="Genomic_DNA"/>
</dbReference>
<keyword evidence="5" id="KW-0433">Leucine-rich repeat</keyword>
<dbReference type="FunFam" id="3.80.10.10:FF:000240">
    <property type="entry name" value="Leucine rich repeat containing 3C"/>
    <property type="match status" value="1"/>
</dbReference>
<dbReference type="Proteomes" id="UP000335636">
    <property type="component" value="Unassembled WGS sequence"/>
</dbReference>
<dbReference type="Pfam" id="PF07354">
    <property type="entry name" value="Sp38"/>
    <property type="match status" value="1"/>
</dbReference>
<dbReference type="PANTHER" id="PTHR15443">
    <property type="entry name" value="ZONA PELLUCIDA BINDING PROTEIN SP38"/>
    <property type="match status" value="1"/>
</dbReference>
<dbReference type="EMBL" id="WJEC01007707">
    <property type="protein sequence ID" value="KAF7468946.1"/>
    <property type="molecule type" value="Genomic_DNA"/>
</dbReference>
<evidence type="ECO:0000256" key="2">
    <source>
        <dbReference type="ARBA" id="ARBA00004613"/>
    </source>
</evidence>
<keyword evidence="14" id="KW-1185">Reference proteome</keyword>
<accession>A0A5E4AD68</accession>
<proteinExistence type="inferred from homology"/>
<feature type="domain" description="Zona-pellucida-binding protein 1/2 C-terminal" evidence="11">
    <location>
        <begin position="223"/>
        <end position="265"/>
    </location>
</feature>
<dbReference type="InterPro" id="IPR048806">
    <property type="entry name" value="ZPBP1/2_N"/>
</dbReference>
<dbReference type="Gene3D" id="3.80.10.10">
    <property type="entry name" value="Ribonuclease Inhibitor"/>
    <property type="match status" value="1"/>
</dbReference>
<dbReference type="Pfam" id="PF13855">
    <property type="entry name" value="LRR_8"/>
    <property type="match status" value="1"/>
</dbReference>
<evidence type="ECO:0000256" key="6">
    <source>
        <dbReference type="ARBA" id="ARBA00022737"/>
    </source>
</evidence>
<keyword evidence="9" id="KW-0812">Transmembrane</keyword>
<keyword evidence="4" id="KW-0964">Secreted</keyword>
<evidence type="ECO:0000256" key="7">
    <source>
        <dbReference type="ARBA" id="ARBA00023180"/>
    </source>
</evidence>
<keyword evidence="9" id="KW-0472">Membrane</keyword>
<organism evidence="13 14">
    <name type="scientific">Marmota monax</name>
    <name type="common">Woodchuck</name>
    <dbReference type="NCBI Taxonomy" id="9995"/>
    <lineage>
        <taxon>Eukaryota</taxon>
        <taxon>Metazoa</taxon>
        <taxon>Chordata</taxon>
        <taxon>Craniata</taxon>
        <taxon>Vertebrata</taxon>
        <taxon>Euteleostomi</taxon>
        <taxon>Mammalia</taxon>
        <taxon>Eutheria</taxon>
        <taxon>Euarchontoglires</taxon>
        <taxon>Glires</taxon>
        <taxon>Rodentia</taxon>
        <taxon>Sciuromorpha</taxon>
        <taxon>Sciuridae</taxon>
        <taxon>Xerinae</taxon>
        <taxon>Marmotini</taxon>
        <taxon>Marmota</taxon>
    </lineage>
</organism>
<dbReference type="AlphaFoldDB" id="A0A5E4AD68"/>
<feature type="domain" description="Zona-pellucida-binding protein 1/2 N-terminal" evidence="10">
    <location>
        <begin position="1"/>
        <end position="83"/>
    </location>
</feature>
<evidence type="ECO:0000313" key="13">
    <source>
        <dbReference type="EMBL" id="VTJ55273.1"/>
    </source>
</evidence>
<name>A0A5E4AD68_MARMO</name>
<dbReference type="GO" id="GO:0005576">
    <property type="term" value="C:extracellular region"/>
    <property type="evidence" value="ECO:0007669"/>
    <property type="project" value="UniProtKB-SubCell"/>
</dbReference>
<keyword evidence="9" id="KW-1133">Transmembrane helix</keyword>
<dbReference type="InterPro" id="IPR048805">
    <property type="entry name" value="ZPBP1/2_C"/>
</dbReference>
<keyword evidence="6" id="KW-0677">Repeat</keyword>
<protein>
    <submittedName>
        <fullName evidence="12">Zona pellucida-binding protein 2</fullName>
    </submittedName>
</protein>
<dbReference type="Pfam" id="PF20626">
    <property type="entry name" value="EGF_Sp38_C"/>
    <property type="match status" value="1"/>
</dbReference>
<dbReference type="InterPro" id="IPR010857">
    <property type="entry name" value="Sp38-bd"/>
</dbReference>
<sequence length="539" mass="59713">MDLNRANTETVDPTYLWIGPKEKTLTDNSRISITETGKLMVRDFLEPLSGLYSCTLSYKTVKAEIQEETTIKRRYEFMIFAYREPDYSYQMAVRFTTKSCVGRYNDLLFRVLRKILDNLISDLLCHVVEPSYKCHFVKIPEHSLLHELFIAFRVDPFAPGWESACNDSVDCEDITNRNILKARDRIEEFFRSQAYTFYHRLNNTVPAMHFVDHSFQVVRMDSCRPGFGKDEGLHSNCASCCVVCSPGTFSPDVDVSCQICASTQILQTPSLLRSYSTPGLCQSVAMLPPAVRLLPLLLVIGTRGPVPSLRSPPQGCYVAQEAGERTFRCSQAGLSAVPTGIPNDTRKLFLDANQLSSLPAGAFQHLSILEELDLSHNALAHLSGAAFQGLAGTLRHLDLSANQLASVPVEAFVGLQIQVNLSANPWRCDCALQEVLRQVRLASGTGTGIVCGPGARPDLVGQEFLLLAGEKELCGTGRGGARRSTDVALLVTMGGWLTLVVAYLVHYVWQNQDETRRPLKRVPVLQVRSEDSSTLSTVV</sequence>
<evidence type="ECO:0000313" key="14">
    <source>
        <dbReference type="Proteomes" id="UP000335636"/>
    </source>
</evidence>
<dbReference type="SMART" id="SM00369">
    <property type="entry name" value="LRR_TYP"/>
    <property type="match status" value="3"/>
</dbReference>
<dbReference type="SUPFAM" id="SSF52058">
    <property type="entry name" value="L domain-like"/>
    <property type="match status" value="1"/>
</dbReference>
<reference evidence="13 14" key="1">
    <citation type="submission" date="2019-04" db="EMBL/GenBank/DDBJ databases">
        <authorList>
            <person name="Alioto T."/>
            <person name="Alioto T."/>
        </authorList>
    </citation>
    <scope>NUCLEOTIDE SEQUENCE [LARGE SCALE GENOMIC DNA]</scope>
</reference>
<dbReference type="InterPro" id="IPR032675">
    <property type="entry name" value="LRR_dom_sf"/>
</dbReference>
<dbReference type="Proteomes" id="UP000662637">
    <property type="component" value="Unassembled WGS sequence"/>
</dbReference>
<evidence type="ECO:0000313" key="12">
    <source>
        <dbReference type="EMBL" id="KAF7468946.1"/>
    </source>
</evidence>
<dbReference type="PROSITE" id="PS51450">
    <property type="entry name" value="LRR"/>
    <property type="match status" value="2"/>
</dbReference>